<evidence type="ECO:0000259" key="1">
    <source>
        <dbReference type="PROSITE" id="PS51677"/>
    </source>
</evidence>
<sequence length="290" mass="34074">MASAEKKLILLTFDVEDWFQVENFKEYIEFSTWDSLDLRVEKNILKILDLLDSFPFKPKATFFILGWIAQKLPGLVRQIHKRGHEIASHGFDHSLCKNLTGKNLFRDLKESKNILEKIIGNTIFGFRAPSFAVTNEILNAIEKAGYTYDSSFNSFSGHGRYGTIDLSRAEKKDACYKINNNFFELPVSNMKLKHKILPLGGGGYFRLFPFCFFKIGMKEVLKKDNAFVFYAHPWEFDISQPRVEKAAWGFKFRHYINLHKTERKFRKLVEYFSRHKFVTCMDYINYNHLK</sequence>
<dbReference type="InterPro" id="IPR022560">
    <property type="entry name" value="DUF3473"/>
</dbReference>
<dbReference type="GO" id="GO:0016810">
    <property type="term" value="F:hydrolase activity, acting on carbon-nitrogen (but not peptide) bonds"/>
    <property type="evidence" value="ECO:0007669"/>
    <property type="project" value="InterPro"/>
</dbReference>
<accession>A0A1H2ENL2</accession>
<proteinExistence type="predicted"/>
<dbReference type="PANTHER" id="PTHR47561">
    <property type="entry name" value="POLYSACCHARIDE DEACETYLASE FAMILY PROTEIN (AFU_ORTHOLOGUE AFUA_6G05030)"/>
    <property type="match status" value="1"/>
</dbReference>
<dbReference type="GO" id="GO:0005975">
    <property type="term" value="P:carbohydrate metabolic process"/>
    <property type="evidence" value="ECO:0007669"/>
    <property type="project" value="InterPro"/>
</dbReference>
<dbReference type="Pfam" id="PF01522">
    <property type="entry name" value="Polysacc_deac_1"/>
    <property type="match status" value="1"/>
</dbReference>
<dbReference type="EMBL" id="FNLL01000003">
    <property type="protein sequence ID" value="SDT96716.1"/>
    <property type="molecule type" value="Genomic_DNA"/>
</dbReference>
<dbReference type="Gene3D" id="3.20.20.370">
    <property type="entry name" value="Glycoside hydrolase/deacetylase"/>
    <property type="match status" value="1"/>
</dbReference>
<dbReference type="Proteomes" id="UP000199608">
    <property type="component" value="Unassembled WGS sequence"/>
</dbReference>
<name>A0A1H2ENL2_9BACT</name>
<reference evidence="3" key="1">
    <citation type="submission" date="2016-10" db="EMBL/GenBank/DDBJ databases">
        <authorList>
            <person name="Varghese N."/>
            <person name="Submissions S."/>
        </authorList>
    </citation>
    <scope>NUCLEOTIDE SEQUENCE [LARGE SCALE GENOMIC DNA]</scope>
    <source>
        <strain evidence="3">DSM 3384</strain>
    </source>
</reference>
<dbReference type="PANTHER" id="PTHR47561:SF1">
    <property type="entry name" value="POLYSACCHARIDE DEACETYLASE FAMILY PROTEIN (AFU_ORTHOLOGUE AFUA_6G05030)"/>
    <property type="match status" value="1"/>
</dbReference>
<dbReference type="InterPro" id="IPR045235">
    <property type="entry name" value="PuuE_HpPgdA-like"/>
</dbReference>
<dbReference type="InterPro" id="IPR011330">
    <property type="entry name" value="Glyco_hydro/deAcase_b/a-brl"/>
</dbReference>
<feature type="domain" description="NodB homology" evidence="1">
    <location>
        <begin position="27"/>
        <end position="228"/>
    </location>
</feature>
<keyword evidence="3" id="KW-1185">Reference proteome</keyword>
<gene>
    <name evidence="2" type="ORF">SAMN04487931_103254</name>
</gene>
<protein>
    <submittedName>
        <fullName evidence="2">Polysaccharide deacetylase family protein, PEP-CTERM locus subfamily</fullName>
    </submittedName>
</protein>
<dbReference type="NCBIfam" id="TIGR03006">
    <property type="entry name" value="pepcterm_polyde"/>
    <property type="match status" value="1"/>
</dbReference>
<evidence type="ECO:0000313" key="2">
    <source>
        <dbReference type="EMBL" id="SDT96716.1"/>
    </source>
</evidence>
<dbReference type="InterPro" id="IPR014344">
    <property type="entry name" value="XrtA_polysacc_deacetyl"/>
</dbReference>
<dbReference type="PROSITE" id="PS51677">
    <property type="entry name" value="NODB"/>
    <property type="match status" value="1"/>
</dbReference>
<dbReference type="Pfam" id="PF11959">
    <property type="entry name" value="DUF3473"/>
    <property type="match status" value="1"/>
</dbReference>
<organism evidence="2 3">
    <name type="scientific">Desulfobacula phenolica</name>
    <dbReference type="NCBI Taxonomy" id="90732"/>
    <lineage>
        <taxon>Bacteria</taxon>
        <taxon>Pseudomonadati</taxon>
        <taxon>Thermodesulfobacteriota</taxon>
        <taxon>Desulfobacteria</taxon>
        <taxon>Desulfobacterales</taxon>
        <taxon>Desulfobacteraceae</taxon>
        <taxon>Desulfobacula</taxon>
    </lineage>
</organism>
<evidence type="ECO:0000313" key="3">
    <source>
        <dbReference type="Proteomes" id="UP000199608"/>
    </source>
</evidence>
<dbReference type="AlphaFoldDB" id="A0A1H2ENL2"/>
<dbReference type="CDD" id="cd10941">
    <property type="entry name" value="CE4_PuuE_HpPgdA_like_2"/>
    <property type="match status" value="1"/>
</dbReference>
<dbReference type="SUPFAM" id="SSF88713">
    <property type="entry name" value="Glycoside hydrolase/deacetylase"/>
    <property type="match status" value="1"/>
</dbReference>
<dbReference type="RefSeq" id="WP_092231674.1">
    <property type="nucleotide sequence ID" value="NZ_FNLL01000003.1"/>
</dbReference>
<dbReference type="InterPro" id="IPR002509">
    <property type="entry name" value="NODB_dom"/>
</dbReference>